<gene>
    <name evidence="3" type="ORF">CGOC_LOCUS5977</name>
</gene>
<name>A0A3P6SBJ4_CYLGO</name>
<evidence type="ECO:0000313" key="3">
    <source>
        <dbReference type="EMBL" id="VDK65110.1"/>
    </source>
</evidence>
<dbReference type="Pfam" id="PF00053">
    <property type="entry name" value="EGF_laminin"/>
    <property type="match status" value="1"/>
</dbReference>
<dbReference type="Proteomes" id="UP000271889">
    <property type="component" value="Unassembled WGS sequence"/>
</dbReference>
<comment type="caution">
    <text evidence="1">Lacks conserved residue(s) required for the propagation of feature annotation.</text>
</comment>
<dbReference type="InterPro" id="IPR000742">
    <property type="entry name" value="EGF"/>
</dbReference>
<dbReference type="PROSITE" id="PS00022">
    <property type="entry name" value="EGF_1"/>
    <property type="match status" value="1"/>
</dbReference>
<proteinExistence type="predicted"/>
<keyword evidence="1" id="KW-1015">Disulfide bond</keyword>
<dbReference type="PROSITE" id="PS50027">
    <property type="entry name" value="EGF_LAM_2"/>
    <property type="match status" value="1"/>
</dbReference>
<dbReference type="AlphaFoldDB" id="A0A3P6SBJ4"/>
<dbReference type="EMBL" id="UYRV01018775">
    <property type="protein sequence ID" value="VDK65110.1"/>
    <property type="molecule type" value="Genomic_DNA"/>
</dbReference>
<feature type="disulfide bond" evidence="1">
    <location>
        <begin position="14"/>
        <end position="23"/>
    </location>
</feature>
<keyword evidence="4" id="KW-1185">Reference proteome</keyword>
<organism evidence="3 4">
    <name type="scientific">Cylicostephanus goldi</name>
    <name type="common">Nematode worm</name>
    <dbReference type="NCBI Taxonomy" id="71465"/>
    <lineage>
        <taxon>Eukaryota</taxon>
        <taxon>Metazoa</taxon>
        <taxon>Ecdysozoa</taxon>
        <taxon>Nematoda</taxon>
        <taxon>Chromadorea</taxon>
        <taxon>Rhabditida</taxon>
        <taxon>Rhabditina</taxon>
        <taxon>Rhabditomorpha</taxon>
        <taxon>Strongyloidea</taxon>
        <taxon>Strongylidae</taxon>
        <taxon>Cylicostephanus</taxon>
    </lineage>
</organism>
<evidence type="ECO:0000313" key="4">
    <source>
        <dbReference type="Proteomes" id="UP000271889"/>
    </source>
</evidence>
<accession>A0A3P6SBJ4</accession>
<protein>
    <recommendedName>
        <fullName evidence="2">Laminin EGF-like domain-containing protein</fullName>
    </recommendedName>
</protein>
<reference evidence="3 4" key="1">
    <citation type="submission" date="2018-11" db="EMBL/GenBank/DDBJ databases">
        <authorList>
            <consortium name="Pathogen Informatics"/>
        </authorList>
    </citation>
    <scope>NUCLEOTIDE SEQUENCE [LARGE SCALE GENOMIC DNA]</scope>
</reference>
<keyword evidence="1" id="KW-0424">Laminin EGF-like domain</keyword>
<dbReference type="InterPro" id="IPR002049">
    <property type="entry name" value="LE_dom"/>
</dbReference>
<dbReference type="PROSITE" id="PS01248">
    <property type="entry name" value="EGF_LAM_1"/>
    <property type="match status" value="1"/>
</dbReference>
<evidence type="ECO:0000256" key="1">
    <source>
        <dbReference type="PROSITE-ProRule" id="PRU00460"/>
    </source>
</evidence>
<dbReference type="Gene3D" id="2.10.25.10">
    <property type="entry name" value="Laminin"/>
    <property type="match status" value="1"/>
</dbReference>
<dbReference type="SMART" id="SM00180">
    <property type="entry name" value="EGF_Lam"/>
    <property type="match status" value="1"/>
</dbReference>
<evidence type="ECO:0000259" key="2">
    <source>
        <dbReference type="PROSITE" id="PS50027"/>
    </source>
</evidence>
<sequence>MGTVCDVRTGQCHCQEGATGARCDQCIQSYLRIPTYGCRRCDECVHHLVADVDRFGYDVEHLNQSISNISSATVVGARLSRNSKNVAKFAEMAELLSGSEYNNFVGDARGTLSNMSLLFNSAER</sequence>
<dbReference type="OrthoDB" id="10011303at2759"/>
<dbReference type="SUPFAM" id="SSF57196">
    <property type="entry name" value="EGF/Laminin"/>
    <property type="match status" value="1"/>
</dbReference>
<feature type="domain" description="Laminin EGF-like" evidence="2">
    <location>
        <begin position="1"/>
        <end position="40"/>
    </location>
</feature>
<dbReference type="CDD" id="cd00055">
    <property type="entry name" value="EGF_Lam"/>
    <property type="match status" value="1"/>
</dbReference>